<evidence type="ECO:0000259" key="6">
    <source>
        <dbReference type="Pfam" id="PF00664"/>
    </source>
</evidence>
<reference evidence="7" key="1">
    <citation type="submission" date="2022-04" db="EMBL/GenBank/DDBJ databases">
        <title>Carnegiea gigantea Genome sequencing and assembly v2.</title>
        <authorList>
            <person name="Copetti D."/>
            <person name="Sanderson M.J."/>
            <person name="Burquez A."/>
            <person name="Wojciechowski M.F."/>
        </authorList>
    </citation>
    <scope>NUCLEOTIDE SEQUENCE</scope>
    <source>
        <strain evidence="7">SGP5-SGP5p</strain>
        <tissue evidence="7">Aerial part</tissue>
    </source>
</reference>
<evidence type="ECO:0000256" key="2">
    <source>
        <dbReference type="ARBA" id="ARBA00022989"/>
    </source>
</evidence>
<dbReference type="EMBL" id="JAKOGI010000151">
    <property type="protein sequence ID" value="KAJ8441881.1"/>
    <property type="molecule type" value="Genomic_DNA"/>
</dbReference>
<dbReference type="Gene3D" id="1.20.1560.10">
    <property type="entry name" value="ABC transporter type 1, transmembrane domain"/>
    <property type="match status" value="1"/>
</dbReference>
<keyword evidence="8" id="KW-1185">Reference proteome</keyword>
<evidence type="ECO:0000256" key="1">
    <source>
        <dbReference type="ARBA" id="ARBA00022692"/>
    </source>
</evidence>
<evidence type="ECO:0000313" key="7">
    <source>
        <dbReference type="EMBL" id="KAJ8441881.1"/>
    </source>
</evidence>
<dbReference type="InterPro" id="IPR036640">
    <property type="entry name" value="ABC1_TM_sf"/>
</dbReference>
<proteinExistence type="predicted"/>
<gene>
    <name evidence="7" type="ORF">Cgig2_034140</name>
</gene>
<accession>A0A9Q1KD04</accession>
<dbReference type="GO" id="GO:0016020">
    <property type="term" value="C:membrane"/>
    <property type="evidence" value="ECO:0007669"/>
    <property type="project" value="InterPro"/>
</dbReference>
<dbReference type="GO" id="GO:0140359">
    <property type="term" value="F:ABC-type transporter activity"/>
    <property type="evidence" value="ECO:0007669"/>
    <property type="project" value="InterPro"/>
</dbReference>
<evidence type="ECO:0000313" key="8">
    <source>
        <dbReference type="Proteomes" id="UP001153076"/>
    </source>
</evidence>
<feature type="region of interest" description="Disordered" evidence="4">
    <location>
        <begin position="108"/>
        <end position="161"/>
    </location>
</feature>
<keyword evidence="1 5" id="KW-0812">Transmembrane</keyword>
<dbReference type="InterPro" id="IPR011527">
    <property type="entry name" value="ABC1_TM_dom"/>
</dbReference>
<evidence type="ECO:0000256" key="4">
    <source>
        <dbReference type="SAM" id="MobiDB-lite"/>
    </source>
</evidence>
<keyword evidence="3 5" id="KW-0472">Membrane</keyword>
<dbReference type="Pfam" id="PF00664">
    <property type="entry name" value="ABC_membrane"/>
    <property type="match status" value="1"/>
</dbReference>
<dbReference type="SUPFAM" id="SSF90123">
    <property type="entry name" value="ABC transporter transmembrane region"/>
    <property type="match status" value="1"/>
</dbReference>
<dbReference type="GO" id="GO:0005524">
    <property type="term" value="F:ATP binding"/>
    <property type="evidence" value="ECO:0007669"/>
    <property type="project" value="InterPro"/>
</dbReference>
<protein>
    <recommendedName>
        <fullName evidence="6">ABC transmembrane type-1 domain-containing protein</fullName>
    </recommendedName>
</protein>
<keyword evidence="2 5" id="KW-1133">Transmembrane helix</keyword>
<feature type="domain" description="ABC transmembrane type-1" evidence="6">
    <location>
        <begin position="41"/>
        <end position="109"/>
    </location>
</feature>
<sequence length="161" mass="17967">MFMDRHVLLLVDFGYGDVVHDYSGVAFWMQTGERQTGRLRLKLAIVCATFLNSLWGFLLGFLSTWKLTLVTLAVFPLLAATGLSYTLTMSTLSKKAEVFYAESGKIAEEPRQPSFNRRQPPEVATSGRQPPDPPLPPTIHRSPRNPGTPIRKPTKSPILEP</sequence>
<evidence type="ECO:0000256" key="5">
    <source>
        <dbReference type="SAM" id="Phobius"/>
    </source>
</evidence>
<comment type="caution">
    <text evidence="7">The sequence shown here is derived from an EMBL/GenBank/DDBJ whole genome shotgun (WGS) entry which is preliminary data.</text>
</comment>
<evidence type="ECO:0000256" key="3">
    <source>
        <dbReference type="ARBA" id="ARBA00023136"/>
    </source>
</evidence>
<feature type="transmembrane region" description="Helical" evidence="5">
    <location>
        <begin position="43"/>
        <end position="62"/>
    </location>
</feature>
<name>A0A9Q1KD04_9CARY</name>
<dbReference type="Proteomes" id="UP001153076">
    <property type="component" value="Unassembled WGS sequence"/>
</dbReference>
<dbReference type="AlphaFoldDB" id="A0A9Q1KD04"/>
<organism evidence="7 8">
    <name type="scientific">Carnegiea gigantea</name>
    <dbReference type="NCBI Taxonomy" id="171969"/>
    <lineage>
        <taxon>Eukaryota</taxon>
        <taxon>Viridiplantae</taxon>
        <taxon>Streptophyta</taxon>
        <taxon>Embryophyta</taxon>
        <taxon>Tracheophyta</taxon>
        <taxon>Spermatophyta</taxon>
        <taxon>Magnoliopsida</taxon>
        <taxon>eudicotyledons</taxon>
        <taxon>Gunneridae</taxon>
        <taxon>Pentapetalae</taxon>
        <taxon>Caryophyllales</taxon>
        <taxon>Cactineae</taxon>
        <taxon>Cactaceae</taxon>
        <taxon>Cactoideae</taxon>
        <taxon>Echinocereeae</taxon>
        <taxon>Carnegiea</taxon>
    </lineage>
</organism>
<feature type="transmembrane region" description="Helical" evidence="5">
    <location>
        <begin position="68"/>
        <end position="87"/>
    </location>
</feature>